<sequence>MAPRPERRPVAETLPEADPVAETIIAAPAPVEEKTDDPVTSIQTMLASLGFYDSEIDGIVGPRTTAAIEAYKTSVGLRGIELSTDELLTSLNNNMMVTAAIPRPRPETTEPVPIPQVTPAPQSERRIGAAAEAPVADPTVLRVQAGLKAFGNEDIRVDGVAGERTRLAVREFQSLFRLPVNGEIDDALVEKMVAVGLID</sequence>
<dbReference type="KEGG" id="rpod:E0E05_05370"/>
<evidence type="ECO:0000313" key="4">
    <source>
        <dbReference type="Proteomes" id="UP000293719"/>
    </source>
</evidence>
<feature type="domain" description="Peptidoglycan binding-like" evidence="2">
    <location>
        <begin position="36"/>
        <end position="77"/>
    </location>
</feature>
<evidence type="ECO:0000256" key="1">
    <source>
        <dbReference type="SAM" id="MobiDB-lite"/>
    </source>
</evidence>
<gene>
    <name evidence="3" type="ORF">E0E05_05370</name>
</gene>
<dbReference type="Gene3D" id="1.10.101.10">
    <property type="entry name" value="PGBD-like superfamily/PGBD"/>
    <property type="match status" value="2"/>
</dbReference>
<dbReference type="InterPro" id="IPR002477">
    <property type="entry name" value="Peptidoglycan-bd-like"/>
</dbReference>
<feature type="domain" description="Peptidoglycan binding-like" evidence="2">
    <location>
        <begin position="138"/>
        <end position="192"/>
    </location>
</feature>
<dbReference type="Proteomes" id="UP000293719">
    <property type="component" value="Chromosome"/>
</dbReference>
<evidence type="ECO:0000259" key="2">
    <source>
        <dbReference type="Pfam" id="PF01471"/>
    </source>
</evidence>
<dbReference type="InterPro" id="IPR036365">
    <property type="entry name" value="PGBD-like_sf"/>
</dbReference>
<protein>
    <recommendedName>
        <fullName evidence="2">Peptidoglycan binding-like domain-containing protein</fullName>
    </recommendedName>
</protein>
<reference evidence="3 4" key="1">
    <citation type="journal article" date="2017" name="Int. J. Syst. Evol. Microbiol.">
        <title>Roseitalea porphyridii gen. nov., sp. nov., isolated from a red alga, and reclassification of Hoeflea suaedae Chung et al. 2013 as Pseudohoeflea suaedae gen. nov., comb. nov.</title>
        <authorList>
            <person name="Hyeon J.W."/>
            <person name="Jeong S.E."/>
            <person name="Baek K."/>
            <person name="Jeon C.O."/>
        </authorList>
    </citation>
    <scope>NUCLEOTIDE SEQUENCE [LARGE SCALE GENOMIC DNA]</scope>
    <source>
        <strain evidence="3 4">MA7-20</strain>
    </source>
</reference>
<name>A0A4V1A3R9_9HYPH</name>
<dbReference type="Pfam" id="PF01471">
    <property type="entry name" value="PG_binding_1"/>
    <property type="match status" value="2"/>
</dbReference>
<organism evidence="3 4">
    <name type="scientific">Roseitalea porphyridii</name>
    <dbReference type="NCBI Taxonomy" id="1852022"/>
    <lineage>
        <taxon>Bacteria</taxon>
        <taxon>Pseudomonadati</taxon>
        <taxon>Pseudomonadota</taxon>
        <taxon>Alphaproteobacteria</taxon>
        <taxon>Hyphomicrobiales</taxon>
        <taxon>Ahrensiaceae</taxon>
        <taxon>Roseitalea</taxon>
    </lineage>
</organism>
<evidence type="ECO:0000313" key="3">
    <source>
        <dbReference type="EMBL" id="QBK30078.1"/>
    </source>
</evidence>
<proteinExistence type="predicted"/>
<dbReference type="EMBL" id="CP036532">
    <property type="protein sequence ID" value="QBK30078.1"/>
    <property type="molecule type" value="Genomic_DNA"/>
</dbReference>
<dbReference type="AlphaFoldDB" id="A0A4V1A3R9"/>
<dbReference type="InterPro" id="IPR036366">
    <property type="entry name" value="PGBDSf"/>
</dbReference>
<feature type="region of interest" description="Disordered" evidence="1">
    <location>
        <begin position="1"/>
        <end position="21"/>
    </location>
</feature>
<keyword evidence="4" id="KW-1185">Reference proteome</keyword>
<accession>A0A4V1A3R9</accession>
<dbReference type="SUPFAM" id="SSF47090">
    <property type="entry name" value="PGBD-like"/>
    <property type="match status" value="2"/>
</dbReference>
<feature type="compositionally biased region" description="Basic and acidic residues" evidence="1">
    <location>
        <begin position="1"/>
        <end position="10"/>
    </location>
</feature>